<name>A0ABP7PID5_9BACT</name>
<keyword evidence="3" id="KW-0175">Coiled coil</keyword>
<comment type="similarity">
    <text evidence="1 2">Belongs to the outer membrane factor (OMF) (TC 1.B.17) family.</text>
</comment>
<proteinExistence type="inferred from homology"/>
<evidence type="ECO:0000256" key="3">
    <source>
        <dbReference type="SAM" id="Coils"/>
    </source>
</evidence>
<gene>
    <name evidence="4" type="ORF">GCM10022407_10470</name>
</gene>
<dbReference type="EMBL" id="BAABDI010000004">
    <property type="protein sequence ID" value="GAA3965996.1"/>
    <property type="molecule type" value="Genomic_DNA"/>
</dbReference>
<evidence type="ECO:0000256" key="2">
    <source>
        <dbReference type="RuleBase" id="RU362097"/>
    </source>
</evidence>
<accession>A0ABP7PID5</accession>
<comment type="caution">
    <text evidence="4">The sequence shown here is derived from an EMBL/GenBank/DDBJ whole genome shotgun (WGS) entry which is preliminary data.</text>
</comment>
<dbReference type="PANTHER" id="PTHR30203:SF30">
    <property type="entry name" value="OUTER MEMBRANE PROTEIN-RELATED"/>
    <property type="match status" value="1"/>
</dbReference>
<dbReference type="NCBIfam" id="TIGR01845">
    <property type="entry name" value="outer_NodT"/>
    <property type="match status" value="1"/>
</dbReference>
<dbReference type="Proteomes" id="UP001501556">
    <property type="component" value="Unassembled WGS sequence"/>
</dbReference>
<keyword evidence="2" id="KW-0472">Membrane</keyword>
<dbReference type="InterPro" id="IPR010131">
    <property type="entry name" value="MdtP/NodT-like"/>
</dbReference>
<keyword evidence="2" id="KW-0812">Transmembrane</keyword>
<reference evidence="5" key="1">
    <citation type="journal article" date="2019" name="Int. J. Syst. Evol. Microbiol.">
        <title>The Global Catalogue of Microorganisms (GCM) 10K type strain sequencing project: providing services to taxonomists for standard genome sequencing and annotation.</title>
        <authorList>
            <consortium name="The Broad Institute Genomics Platform"/>
            <consortium name="The Broad Institute Genome Sequencing Center for Infectious Disease"/>
            <person name="Wu L."/>
            <person name="Ma J."/>
        </authorList>
    </citation>
    <scope>NUCLEOTIDE SEQUENCE [LARGE SCALE GENOMIC DNA]</scope>
    <source>
        <strain evidence="5">JCM 17217</strain>
    </source>
</reference>
<dbReference type="Pfam" id="PF02321">
    <property type="entry name" value="OEP"/>
    <property type="match status" value="2"/>
</dbReference>
<keyword evidence="2" id="KW-1134">Transmembrane beta strand</keyword>
<comment type="subcellular location">
    <subcellularLocation>
        <location evidence="2">Cell membrane</location>
        <topology evidence="2">Lipid-anchor</topology>
    </subcellularLocation>
</comment>
<dbReference type="Gene3D" id="1.20.1600.10">
    <property type="entry name" value="Outer membrane efflux proteins (OEP)"/>
    <property type="match status" value="1"/>
</dbReference>
<dbReference type="InterPro" id="IPR003423">
    <property type="entry name" value="OMP_efflux"/>
</dbReference>
<sequence length="490" mass="54413">MKPEEIKLIMLKKRLYQCLGAASLALALGACKTPELVVKNESRNAPASYSTAAAAALDSTNTGRLQWKQFFTDPNLQGLIETALQNNQELNITLQEIEIARNEIRARQGEYLPFVRLGARADVEKVGKYTLQGATEENIDIKEGRRTPDPLTNFQLGAFATWEVDIWHKLRNAKKAAAIRYLATVEGKNFMVTNLIAEIANSYYELLAYDNQLTIVKQNIGIQSNALELVKFQKESARTTELAVKRFEAQVQHTRALQFKLQQSIVETENRLNYLAGRYPQPVARNAQAFNDRLPATIQAGSPAQLLANRPDIRQAEQQLAAAKIDVQVARANFYPSLGLTGGVGLAAFTPGLLVSSPQSLLYALGADLAGPLFNRNGIKAFYYNANALQTQAAYRYEKSVLNAYVEVSNQVSSISNLAQSYDAKAREVAALNQSVEISNSLFRYARADYTEVLFTQREALESKFDLIETRMQQLNASVNVYRALGGGWK</sequence>
<evidence type="ECO:0000313" key="5">
    <source>
        <dbReference type="Proteomes" id="UP001501556"/>
    </source>
</evidence>
<dbReference type="SUPFAM" id="SSF56954">
    <property type="entry name" value="Outer membrane efflux proteins (OEP)"/>
    <property type="match status" value="1"/>
</dbReference>
<dbReference type="PANTHER" id="PTHR30203">
    <property type="entry name" value="OUTER MEMBRANE CATION EFFLUX PROTEIN"/>
    <property type="match status" value="1"/>
</dbReference>
<dbReference type="PROSITE" id="PS51257">
    <property type="entry name" value="PROKAR_LIPOPROTEIN"/>
    <property type="match status" value="1"/>
</dbReference>
<keyword evidence="5" id="KW-1185">Reference proteome</keyword>
<dbReference type="Gene3D" id="2.20.200.10">
    <property type="entry name" value="Outer membrane efflux proteins (OEP)"/>
    <property type="match status" value="1"/>
</dbReference>
<evidence type="ECO:0000313" key="4">
    <source>
        <dbReference type="EMBL" id="GAA3965996.1"/>
    </source>
</evidence>
<keyword evidence="2" id="KW-0564">Palmitate</keyword>
<organism evidence="4 5">
    <name type="scientific">Hymenobacter antarcticus</name>
    <dbReference type="NCBI Taxonomy" id="486270"/>
    <lineage>
        <taxon>Bacteria</taxon>
        <taxon>Pseudomonadati</taxon>
        <taxon>Bacteroidota</taxon>
        <taxon>Cytophagia</taxon>
        <taxon>Cytophagales</taxon>
        <taxon>Hymenobacteraceae</taxon>
        <taxon>Hymenobacter</taxon>
    </lineage>
</organism>
<evidence type="ECO:0000256" key="1">
    <source>
        <dbReference type="ARBA" id="ARBA00007613"/>
    </source>
</evidence>
<protein>
    <submittedName>
        <fullName evidence="4">TolC family protein</fullName>
    </submittedName>
</protein>
<keyword evidence="2" id="KW-0449">Lipoprotein</keyword>
<feature type="coiled-coil region" evidence="3">
    <location>
        <begin position="80"/>
        <end position="107"/>
    </location>
</feature>